<accession>A0A9N9MXL0</accession>
<sequence length="141" mass="16431">MRAANCLLRKNARKYFMLSTIQRVSTYKGSSLYVISMRMMLKGEELLQESSEEQGLWLIGYQRALPVCKITFQNTLAVSEKAVRMAISAKARWKAFDEFMRASALAHIQKFPKMETHYCRKSTSKEYLPPDLNVKKMFNLY</sequence>
<protein>
    <submittedName>
        <fullName evidence="1">Uncharacterized protein</fullName>
    </submittedName>
</protein>
<keyword evidence="2" id="KW-1185">Reference proteome</keyword>
<dbReference type="AlphaFoldDB" id="A0A9N9MXL0"/>
<dbReference type="OrthoDB" id="6763776at2759"/>
<dbReference type="PANTHER" id="PTHR10773:SF19">
    <property type="match status" value="1"/>
</dbReference>
<dbReference type="EMBL" id="OU892282">
    <property type="protein sequence ID" value="CAG9771108.1"/>
    <property type="molecule type" value="Genomic_DNA"/>
</dbReference>
<organism evidence="1 2">
    <name type="scientific">Ceutorhynchus assimilis</name>
    <name type="common">cabbage seed weevil</name>
    <dbReference type="NCBI Taxonomy" id="467358"/>
    <lineage>
        <taxon>Eukaryota</taxon>
        <taxon>Metazoa</taxon>
        <taxon>Ecdysozoa</taxon>
        <taxon>Arthropoda</taxon>
        <taxon>Hexapoda</taxon>
        <taxon>Insecta</taxon>
        <taxon>Pterygota</taxon>
        <taxon>Neoptera</taxon>
        <taxon>Endopterygota</taxon>
        <taxon>Coleoptera</taxon>
        <taxon>Polyphaga</taxon>
        <taxon>Cucujiformia</taxon>
        <taxon>Curculionidae</taxon>
        <taxon>Ceutorhynchinae</taxon>
        <taxon>Ceutorhynchus</taxon>
    </lineage>
</organism>
<name>A0A9N9MXL0_9CUCU</name>
<proteinExistence type="predicted"/>
<dbReference type="PANTHER" id="PTHR10773">
    <property type="entry name" value="DNA-DIRECTED RNA POLYMERASES I, II, AND III SUBUNIT RPABC2"/>
    <property type="match status" value="1"/>
</dbReference>
<evidence type="ECO:0000313" key="2">
    <source>
        <dbReference type="Proteomes" id="UP001152799"/>
    </source>
</evidence>
<gene>
    <name evidence="1" type="ORF">CEUTPL_LOCUS11551</name>
</gene>
<evidence type="ECO:0000313" key="1">
    <source>
        <dbReference type="EMBL" id="CAG9771108.1"/>
    </source>
</evidence>
<reference evidence="1" key="1">
    <citation type="submission" date="2022-01" db="EMBL/GenBank/DDBJ databases">
        <authorList>
            <person name="King R."/>
        </authorList>
    </citation>
    <scope>NUCLEOTIDE SEQUENCE</scope>
</reference>
<dbReference type="Proteomes" id="UP001152799">
    <property type="component" value="Chromosome 6"/>
</dbReference>